<keyword evidence="2" id="KW-0507">mRNA processing</keyword>
<dbReference type="InterPro" id="IPR001878">
    <property type="entry name" value="Znf_CCHC"/>
</dbReference>
<evidence type="ECO:0000256" key="4">
    <source>
        <dbReference type="ARBA" id="ARBA00022801"/>
    </source>
</evidence>
<dbReference type="Pfam" id="PF17846">
    <property type="entry name" value="XRN_M"/>
    <property type="match status" value="2"/>
</dbReference>
<keyword evidence="6" id="KW-0862">Zinc</keyword>
<feature type="domain" description="CCHC-type" evidence="7">
    <location>
        <begin position="277"/>
        <end position="291"/>
    </location>
</feature>
<dbReference type="Proteomes" id="UP000585474">
    <property type="component" value="Unassembled WGS sequence"/>
</dbReference>
<evidence type="ECO:0000313" key="8">
    <source>
        <dbReference type="EMBL" id="GFY92011.1"/>
    </source>
</evidence>
<evidence type="ECO:0000259" key="7">
    <source>
        <dbReference type="PROSITE" id="PS50158"/>
    </source>
</evidence>
<dbReference type="Pfam" id="PF03159">
    <property type="entry name" value="XRN_N"/>
    <property type="match status" value="1"/>
</dbReference>
<comment type="caution">
    <text evidence="8">The sequence shown here is derived from an EMBL/GenBank/DDBJ whole genome shotgun (WGS) entry which is preliminary data.</text>
</comment>
<dbReference type="EMBL" id="BJWL01000008">
    <property type="protein sequence ID" value="GFY92011.1"/>
    <property type="molecule type" value="Genomic_DNA"/>
</dbReference>
<evidence type="ECO:0000256" key="6">
    <source>
        <dbReference type="PROSITE-ProRule" id="PRU00047"/>
    </source>
</evidence>
<dbReference type="GO" id="GO:0003723">
    <property type="term" value="F:RNA binding"/>
    <property type="evidence" value="ECO:0007669"/>
    <property type="project" value="TreeGrafter"/>
</dbReference>
<keyword evidence="6" id="KW-0863">Zinc-finger</keyword>
<accession>A0A7J0EZZ5</accession>
<keyword evidence="6" id="KW-0479">Metal-binding</keyword>
<dbReference type="CDD" id="cd18673">
    <property type="entry name" value="PIN_XRN1-2-like"/>
    <property type="match status" value="1"/>
</dbReference>
<dbReference type="GO" id="GO:0004534">
    <property type="term" value="F:5'-3' RNA exonuclease activity"/>
    <property type="evidence" value="ECO:0007669"/>
    <property type="project" value="TreeGrafter"/>
</dbReference>
<dbReference type="OrthoDB" id="372487at2759"/>
<gene>
    <name evidence="8" type="ORF">Acr_08g0004070</name>
</gene>
<keyword evidence="5" id="KW-0269">Exonuclease</keyword>
<keyword evidence="3" id="KW-0540">Nuclease</keyword>
<dbReference type="Gene3D" id="4.10.60.10">
    <property type="entry name" value="Zinc finger, CCHC-type"/>
    <property type="match status" value="1"/>
</dbReference>
<evidence type="ECO:0000313" key="9">
    <source>
        <dbReference type="Proteomes" id="UP000585474"/>
    </source>
</evidence>
<keyword evidence="9" id="KW-1185">Reference proteome</keyword>
<name>A0A7J0EZZ5_9ERIC</name>
<dbReference type="InterPro" id="IPR036875">
    <property type="entry name" value="Znf_CCHC_sf"/>
</dbReference>
<dbReference type="GO" id="GO:0000956">
    <property type="term" value="P:nuclear-transcribed mRNA catabolic process"/>
    <property type="evidence" value="ECO:0007669"/>
    <property type="project" value="TreeGrafter"/>
</dbReference>
<reference evidence="8 9" key="1">
    <citation type="submission" date="2019-07" db="EMBL/GenBank/DDBJ databases">
        <title>De Novo Assembly of kiwifruit Actinidia rufa.</title>
        <authorList>
            <person name="Sugita-Konishi S."/>
            <person name="Sato K."/>
            <person name="Mori E."/>
            <person name="Abe Y."/>
            <person name="Kisaki G."/>
            <person name="Hamano K."/>
            <person name="Suezawa K."/>
            <person name="Otani M."/>
            <person name="Fukuda T."/>
            <person name="Manabe T."/>
            <person name="Gomi K."/>
            <person name="Tabuchi M."/>
            <person name="Akimitsu K."/>
            <person name="Kataoka I."/>
        </authorList>
    </citation>
    <scope>NUCLEOTIDE SEQUENCE [LARGE SCALE GENOMIC DNA]</scope>
    <source>
        <strain evidence="9">cv. Fuchu</strain>
    </source>
</reference>
<comment type="similarity">
    <text evidence="1">Belongs to the 5'-3' exonuclease family. XRN2/RAT1 subfamily.</text>
</comment>
<dbReference type="GO" id="GO:0008270">
    <property type="term" value="F:zinc ion binding"/>
    <property type="evidence" value="ECO:0007669"/>
    <property type="project" value="UniProtKB-KW"/>
</dbReference>
<dbReference type="PROSITE" id="PS50158">
    <property type="entry name" value="ZF_CCHC"/>
    <property type="match status" value="1"/>
</dbReference>
<evidence type="ECO:0000256" key="5">
    <source>
        <dbReference type="ARBA" id="ARBA00022839"/>
    </source>
</evidence>
<dbReference type="Gene3D" id="3.40.50.12390">
    <property type="match status" value="1"/>
</dbReference>
<dbReference type="InterPro" id="IPR041412">
    <property type="entry name" value="Xrn1_helical"/>
</dbReference>
<dbReference type="InterPro" id="IPR027073">
    <property type="entry name" value="5_3_exoribonuclease"/>
</dbReference>
<evidence type="ECO:0000256" key="1">
    <source>
        <dbReference type="ARBA" id="ARBA00006994"/>
    </source>
</evidence>
<organism evidence="8 9">
    <name type="scientific">Actinidia rufa</name>
    <dbReference type="NCBI Taxonomy" id="165716"/>
    <lineage>
        <taxon>Eukaryota</taxon>
        <taxon>Viridiplantae</taxon>
        <taxon>Streptophyta</taxon>
        <taxon>Embryophyta</taxon>
        <taxon>Tracheophyta</taxon>
        <taxon>Spermatophyta</taxon>
        <taxon>Magnoliopsida</taxon>
        <taxon>eudicotyledons</taxon>
        <taxon>Gunneridae</taxon>
        <taxon>Pentapetalae</taxon>
        <taxon>asterids</taxon>
        <taxon>Ericales</taxon>
        <taxon>Actinidiaceae</taxon>
        <taxon>Actinidia</taxon>
    </lineage>
</organism>
<keyword evidence="4" id="KW-0378">Hydrolase</keyword>
<dbReference type="GO" id="GO:0005634">
    <property type="term" value="C:nucleus"/>
    <property type="evidence" value="ECO:0007669"/>
    <property type="project" value="TreeGrafter"/>
</dbReference>
<dbReference type="Pfam" id="PF00098">
    <property type="entry name" value="zf-CCHC"/>
    <property type="match status" value="1"/>
</dbReference>
<evidence type="ECO:0000256" key="2">
    <source>
        <dbReference type="ARBA" id="ARBA00022664"/>
    </source>
</evidence>
<dbReference type="PANTHER" id="PTHR12341">
    <property type="entry name" value="5'-&gt;3' EXORIBONUCLEASE"/>
    <property type="match status" value="1"/>
</dbReference>
<dbReference type="SMART" id="SM00343">
    <property type="entry name" value="ZnF_C2HC"/>
    <property type="match status" value="1"/>
</dbReference>
<evidence type="ECO:0000256" key="3">
    <source>
        <dbReference type="ARBA" id="ARBA00022722"/>
    </source>
</evidence>
<dbReference type="Gene3D" id="1.25.40.1050">
    <property type="match status" value="1"/>
</dbReference>
<dbReference type="FunFam" id="1.25.40.1050:FF:000002">
    <property type="entry name" value="5'-3' exoribonuclease"/>
    <property type="match status" value="1"/>
</dbReference>
<sequence>MFNSMIQPAKRSKVCGCHACRDLLGYLAEFGLLGGCVVVEVGTKVRVLWGKEGWGVVVVTVMSTRWKWGGPVVVGEGGIGVGYPVRWQRMGGRLRVVAGSGEEPAPATYDDVFRSIFDYIDHLFSLVRPRRLLYLAIDGVAPRAKMNQQRCRRFRAAKDAAAAEAEEERLRKEFEDEGRNLTLTEKTETSDSNVITPGTQFMAVLSVALQYYIQSRLNHNPGWCGTKVILSDSNVPGEGEHKIMSYIRLQRNLPGFNPNTRHCLYGLVIALPWQQEKCFLCGEVGHLAADCHGRPGGQDHLNGKVVDTPIHKKKYQGAIDLLMNVYRKEFAAMGGYLTDAGEVLLDRVEHFIQSVAVYEEQIFQKRARIQQAMENNEEMKFKTRKGFSEEPVAPDKPLYMFSRFYPFHYAPFASDLKGLVDLEITFFLGKPFKPFDQLMGTLPAASSSALPQAYRRLMTNPASPIHEFYPSDFEIDMSGKRFAWQGVAKLPFIDEKKLLAETKKLEGTLTV</sequence>
<dbReference type="InterPro" id="IPR004859">
    <property type="entry name" value="Xrn1_N"/>
</dbReference>
<dbReference type="GO" id="GO:0006397">
    <property type="term" value="P:mRNA processing"/>
    <property type="evidence" value="ECO:0007669"/>
    <property type="project" value="UniProtKB-KW"/>
</dbReference>
<dbReference type="PANTHER" id="PTHR12341:SF74">
    <property type="entry name" value="5'-3' EXORIBONUCLEASE 4"/>
    <property type="match status" value="1"/>
</dbReference>
<dbReference type="AlphaFoldDB" id="A0A7J0EZZ5"/>
<dbReference type="SUPFAM" id="SSF57756">
    <property type="entry name" value="Retrovirus zinc finger-like domains"/>
    <property type="match status" value="1"/>
</dbReference>
<protein>
    <submittedName>
        <fullName evidence="8">Exoribonuclease 4</fullName>
    </submittedName>
</protein>
<proteinExistence type="inferred from homology"/>